<reference evidence="3" key="1">
    <citation type="submission" date="2018-11" db="EMBL/GenBank/DDBJ databases">
        <authorList>
            <person name="Alioto T."/>
            <person name="Alioto T."/>
        </authorList>
    </citation>
    <scope>NUCLEOTIDE SEQUENCE</scope>
</reference>
<dbReference type="PANTHER" id="PTHR37984:SF15">
    <property type="entry name" value="INTEGRASE CATALYTIC DOMAIN-CONTAINING PROTEIN"/>
    <property type="match status" value="1"/>
</dbReference>
<dbReference type="InterPro" id="IPR001584">
    <property type="entry name" value="Integrase_cat-core"/>
</dbReference>
<dbReference type="InterPro" id="IPR012337">
    <property type="entry name" value="RNaseH-like_sf"/>
</dbReference>
<dbReference type="OrthoDB" id="6194918at2759"/>
<dbReference type="PANTHER" id="PTHR37984">
    <property type="entry name" value="PROTEIN CBG26694"/>
    <property type="match status" value="1"/>
</dbReference>
<dbReference type="GO" id="GO:0003676">
    <property type="term" value="F:nucleic acid binding"/>
    <property type="evidence" value="ECO:0007669"/>
    <property type="project" value="InterPro"/>
</dbReference>
<dbReference type="AlphaFoldDB" id="A0A8B6FVW8"/>
<accession>A0A8B6FVW8</accession>
<dbReference type="InterPro" id="IPR050951">
    <property type="entry name" value="Retrovirus_Pol_polyprotein"/>
</dbReference>
<evidence type="ECO:0000259" key="2">
    <source>
        <dbReference type="PROSITE" id="PS50994"/>
    </source>
</evidence>
<dbReference type="Proteomes" id="UP000596742">
    <property type="component" value="Unassembled WGS sequence"/>
</dbReference>
<sequence length="247" mass="28493">MGNGMCERFNRTLLEMLGSLEPHQKAAWKDYVATLVHAYNCARHDSTGQTPYPLMFGRNPRLPIDVVFCLRENEKEPSSKYIKELRHRITQAHELATAAADNARTKQGKAYNTKVRGGTIKPGDRVLNTETGGDTQSSEDTISVDEDLISEDERSASQDEIVEEDTLEQDTSHTYTDDEDEPVPIRRSVRERRPPLRFTTGEFDMAKSATTTMSDWEKKIQCLNIYQTRQLYCNFYRQRQVEPFWIF</sequence>
<feature type="compositionally biased region" description="Polar residues" evidence="1">
    <location>
        <begin position="128"/>
        <end position="141"/>
    </location>
</feature>
<dbReference type="Gene3D" id="3.30.420.10">
    <property type="entry name" value="Ribonuclease H-like superfamily/Ribonuclease H"/>
    <property type="match status" value="1"/>
</dbReference>
<evidence type="ECO:0000256" key="1">
    <source>
        <dbReference type="SAM" id="MobiDB-lite"/>
    </source>
</evidence>
<keyword evidence="4" id="KW-1185">Reference proteome</keyword>
<organism evidence="3 4">
    <name type="scientific">Mytilus galloprovincialis</name>
    <name type="common">Mediterranean mussel</name>
    <dbReference type="NCBI Taxonomy" id="29158"/>
    <lineage>
        <taxon>Eukaryota</taxon>
        <taxon>Metazoa</taxon>
        <taxon>Spiralia</taxon>
        <taxon>Lophotrochozoa</taxon>
        <taxon>Mollusca</taxon>
        <taxon>Bivalvia</taxon>
        <taxon>Autobranchia</taxon>
        <taxon>Pteriomorphia</taxon>
        <taxon>Mytilida</taxon>
        <taxon>Mytiloidea</taxon>
        <taxon>Mytilidae</taxon>
        <taxon>Mytilinae</taxon>
        <taxon>Mytilus</taxon>
    </lineage>
</organism>
<dbReference type="SUPFAM" id="SSF53098">
    <property type="entry name" value="Ribonuclease H-like"/>
    <property type="match status" value="1"/>
</dbReference>
<dbReference type="InterPro" id="IPR036397">
    <property type="entry name" value="RNaseH_sf"/>
</dbReference>
<comment type="caution">
    <text evidence="3">The sequence shown here is derived from an EMBL/GenBank/DDBJ whole genome shotgun (WGS) entry which is preliminary data.</text>
</comment>
<feature type="domain" description="Integrase catalytic" evidence="2">
    <location>
        <begin position="1"/>
        <end position="59"/>
    </location>
</feature>
<evidence type="ECO:0000313" key="4">
    <source>
        <dbReference type="Proteomes" id="UP000596742"/>
    </source>
</evidence>
<evidence type="ECO:0000313" key="3">
    <source>
        <dbReference type="EMBL" id="VDI56099.1"/>
    </source>
</evidence>
<feature type="region of interest" description="Disordered" evidence="1">
    <location>
        <begin position="114"/>
        <end position="193"/>
    </location>
</feature>
<proteinExistence type="predicted"/>
<name>A0A8B6FVW8_MYTGA</name>
<dbReference type="GO" id="GO:0015074">
    <property type="term" value="P:DNA integration"/>
    <property type="evidence" value="ECO:0007669"/>
    <property type="project" value="InterPro"/>
</dbReference>
<dbReference type="PROSITE" id="PS50994">
    <property type="entry name" value="INTEGRASE"/>
    <property type="match status" value="1"/>
</dbReference>
<protein>
    <recommendedName>
        <fullName evidence="2">Integrase catalytic domain-containing protein</fullName>
    </recommendedName>
</protein>
<gene>
    <name evidence="3" type="ORF">MGAL_10B093518</name>
</gene>
<dbReference type="EMBL" id="UYJE01007567">
    <property type="protein sequence ID" value="VDI56099.1"/>
    <property type="molecule type" value="Genomic_DNA"/>
</dbReference>